<dbReference type="GO" id="GO:0006402">
    <property type="term" value="P:mRNA catabolic process"/>
    <property type="evidence" value="ECO:0007669"/>
    <property type="project" value="InterPro"/>
</dbReference>
<dbReference type="Gene3D" id="2.60.40.4380">
    <property type="entry name" value="Translational regulator CsrA"/>
    <property type="match status" value="1"/>
</dbReference>
<dbReference type="OrthoDB" id="9809061at2"/>
<comment type="similarity">
    <text evidence="5">Belongs to the CsrA/RsmA family.</text>
</comment>
<comment type="subunit">
    <text evidence="5">Homodimer; the beta-strands of each monomer intercalate to form a hydrophobic core, while the alpha-helices form wings that extend away from the core.</text>
</comment>
<sequence length="73" mass="8158">MLVLSRKKGESIWLGDQIEITISEIKGDQVRIAINAPKNVTILRGELLKEVSESNTEAINIDGFMDFLKNGEK</sequence>
<dbReference type="Pfam" id="PF02599">
    <property type="entry name" value="CsrA"/>
    <property type="match status" value="1"/>
</dbReference>
<dbReference type="InterPro" id="IPR003751">
    <property type="entry name" value="CsrA"/>
</dbReference>
<dbReference type="AlphaFoldDB" id="A0A3P5WR68"/>
<evidence type="ECO:0000256" key="5">
    <source>
        <dbReference type="HAMAP-Rule" id="MF_00167"/>
    </source>
</evidence>
<dbReference type="InterPro" id="IPR036107">
    <property type="entry name" value="CsrA_sf"/>
</dbReference>
<dbReference type="NCBIfam" id="NF002469">
    <property type="entry name" value="PRK01712.1"/>
    <property type="match status" value="1"/>
</dbReference>
<dbReference type="EMBL" id="UXAV01000029">
    <property type="protein sequence ID" value="VDC24025.1"/>
    <property type="molecule type" value="Genomic_DNA"/>
</dbReference>
<dbReference type="NCBIfam" id="TIGR00202">
    <property type="entry name" value="csrA"/>
    <property type="match status" value="1"/>
</dbReference>
<reference evidence="6 7" key="1">
    <citation type="submission" date="2018-11" db="EMBL/GenBank/DDBJ databases">
        <authorList>
            <person name="Criscuolo A."/>
        </authorList>
    </citation>
    <scope>NUCLEOTIDE SEQUENCE [LARGE SCALE GENOMIC DNA]</scope>
    <source>
        <strain evidence="6">ATB-66</strain>
    </source>
</reference>
<dbReference type="HAMAP" id="MF_00167">
    <property type="entry name" value="CsrA"/>
    <property type="match status" value="1"/>
</dbReference>
<keyword evidence="7" id="KW-1185">Reference proteome</keyword>
<dbReference type="GO" id="GO:0045947">
    <property type="term" value="P:negative regulation of translational initiation"/>
    <property type="evidence" value="ECO:0007669"/>
    <property type="project" value="UniProtKB-UniRule"/>
</dbReference>
<evidence type="ECO:0000256" key="2">
    <source>
        <dbReference type="ARBA" id="ARBA00022491"/>
    </source>
</evidence>
<evidence type="ECO:0000256" key="4">
    <source>
        <dbReference type="ARBA" id="ARBA00022884"/>
    </source>
</evidence>
<keyword evidence="5" id="KW-1005">Bacterial flagellum biogenesis</keyword>
<evidence type="ECO:0000256" key="1">
    <source>
        <dbReference type="ARBA" id="ARBA00022490"/>
    </source>
</evidence>
<evidence type="ECO:0000313" key="7">
    <source>
        <dbReference type="Proteomes" id="UP000270468"/>
    </source>
</evidence>
<comment type="subcellular location">
    <subcellularLocation>
        <location evidence="5">Cytoplasm</location>
    </subcellularLocation>
</comment>
<dbReference type="Proteomes" id="UP000270468">
    <property type="component" value="Unassembled WGS sequence"/>
</dbReference>
<keyword evidence="2 5" id="KW-0678">Repressor</keyword>
<dbReference type="SUPFAM" id="SSF117130">
    <property type="entry name" value="CsrA-like"/>
    <property type="match status" value="1"/>
</dbReference>
<dbReference type="FunFam" id="2.60.40.4380:FF:000002">
    <property type="entry name" value="Translational regulator CsrA"/>
    <property type="match status" value="1"/>
</dbReference>
<keyword evidence="1 5" id="KW-0963">Cytoplasm</keyword>
<accession>A0A3P5WR68</accession>
<dbReference type="GO" id="GO:0044781">
    <property type="term" value="P:bacterial-type flagellum organization"/>
    <property type="evidence" value="ECO:0007669"/>
    <property type="project" value="UniProtKB-KW"/>
</dbReference>
<evidence type="ECO:0000313" key="6">
    <source>
        <dbReference type="EMBL" id="VDC24025.1"/>
    </source>
</evidence>
<gene>
    <name evidence="5" type="primary">csrA</name>
    <name evidence="6" type="ORF">FILTAD_00990</name>
</gene>
<keyword evidence="4 5" id="KW-0694">RNA-binding</keyword>
<dbReference type="RefSeq" id="WP_124069420.1">
    <property type="nucleotide sequence ID" value="NZ_CBCRXF010000023.1"/>
</dbReference>
<name>A0A3P5WR68_9BACL</name>
<keyword evidence="3 5" id="KW-0810">Translation regulation</keyword>
<comment type="function">
    <text evidence="5">A translational regulator that binds mRNA to regulate translation initiation and/or mRNA stability. Usually binds in the 5'-UTR at or near the Shine-Dalgarno sequence preventing ribosome-binding, thus repressing translation. Its main target seems to be the major flagellin gene, while its function is anatagonized by FliW.</text>
</comment>
<dbReference type="PANTHER" id="PTHR34984">
    <property type="entry name" value="CARBON STORAGE REGULATOR"/>
    <property type="match status" value="1"/>
</dbReference>
<dbReference type="GO" id="GO:0048027">
    <property type="term" value="F:mRNA 5'-UTR binding"/>
    <property type="evidence" value="ECO:0007669"/>
    <property type="project" value="UniProtKB-UniRule"/>
</dbReference>
<dbReference type="GO" id="GO:0006109">
    <property type="term" value="P:regulation of carbohydrate metabolic process"/>
    <property type="evidence" value="ECO:0007669"/>
    <property type="project" value="InterPro"/>
</dbReference>
<proteinExistence type="inferred from homology"/>
<protein>
    <recommendedName>
        <fullName evidence="5">Translational regulator CsrA</fullName>
    </recommendedName>
</protein>
<dbReference type="GO" id="GO:1902208">
    <property type="term" value="P:regulation of bacterial-type flagellum assembly"/>
    <property type="evidence" value="ECO:0007669"/>
    <property type="project" value="UniProtKB-UniRule"/>
</dbReference>
<dbReference type="PANTHER" id="PTHR34984:SF1">
    <property type="entry name" value="CARBON STORAGE REGULATOR"/>
    <property type="match status" value="1"/>
</dbReference>
<organism evidence="6 7">
    <name type="scientific">Filibacter tadaridae</name>
    <dbReference type="NCBI Taxonomy" id="2483811"/>
    <lineage>
        <taxon>Bacteria</taxon>
        <taxon>Bacillati</taxon>
        <taxon>Bacillota</taxon>
        <taxon>Bacilli</taxon>
        <taxon>Bacillales</taxon>
        <taxon>Caryophanaceae</taxon>
        <taxon>Filibacter</taxon>
    </lineage>
</organism>
<dbReference type="GO" id="GO:0005829">
    <property type="term" value="C:cytosol"/>
    <property type="evidence" value="ECO:0007669"/>
    <property type="project" value="TreeGrafter"/>
</dbReference>
<evidence type="ECO:0000256" key="3">
    <source>
        <dbReference type="ARBA" id="ARBA00022845"/>
    </source>
</evidence>